<accession>Q55KT3</accession>
<dbReference type="Proteomes" id="UP000002149">
    <property type="component" value="Chromosome 10"/>
</dbReference>
<sequence>MNFTSYTVSDRLFAYIPRKHRMIALRPLTNLTSRRSIQVARIGAVSFSSSSSCASPKTKSGRAVVSSCPAGTPLTNLSVLKDKPDPVALPDDQYPAWLWTLLEDNSKAHKAEENAVHLTQEGESGFNMQAEKKKLKNLNRQNIKAANYLKSTA</sequence>
<dbReference type="EMBL" id="AE017350">
    <property type="protein sequence ID" value="AAW45960.2"/>
    <property type="molecule type" value="Genomic_DNA"/>
</dbReference>
<dbReference type="Pfam" id="PF08561">
    <property type="entry name" value="Ribosomal_L37"/>
    <property type="match status" value="1"/>
</dbReference>
<dbReference type="PANTHER" id="PTHR28595:SF1">
    <property type="entry name" value="LARGE RIBOSOMAL SUBUNIT PROTEIN ML54"/>
    <property type="match status" value="1"/>
</dbReference>
<keyword evidence="3 8" id="KW-0689">Ribosomal protein</keyword>
<dbReference type="PANTHER" id="PTHR28595">
    <property type="entry name" value="39S RIBOSOMAL PROTEIN L54, MITOCHONDRIAL"/>
    <property type="match status" value="1"/>
</dbReference>
<protein>
    <recommendedName>
        <fullName evidence="7">Large ribosomal subunit protein mL54</fullName>
    </recommendedName>
</protein>
<evidence type="ECO:0000313" key="8">
    <source>
        <dbReference type="EMBL" id="AAW45960.2"/>
    </source>
</evidence>
<dbReference type="HOGENOM" id="CLU_144297_1_0_1"/>
<dbReference type="GeneID" id="3254306"/>
<keyword evidence="5" id="KW-0687">Ribonucleoprotein</keyword>
<dbReference type="VEuPathDB" id="FungiDB:CNJ00980"/>
<organism evidence="8 9">
    <name type="scientific">Cryptococcus deneoformans (strain JEC21 / ATCC MYA-565)</name>
    <name type="common">Cryptococcus neoformans var. neoformans serotype D</name>
    <dbReference type="NCBI Taxonomy" id="214684"/>
    <lineage>
        <taxon>Eukaryota</taxon>
        <taxon>Fungi</taxon>
        <taxon>Dikarya</taxon>
        <taxon>Basidiomycota</taxon>
        <taxon>Agaricomycotina</taxon>
        <taxon>Tremellomycetes</taxon>
        <taxon>Tremellales</taxon>
        <taxon>Cryptococcaceae</taxon>
        <taxon>Cryptococcus</taxon>
        <taxon>Cryptococcus neoformans species complex</taxon>
    </lineage>
</organism>
<evidence type="ECO:0000256" key="6">
    <source>
        <dbReference type="ARBA" id="ARBA00033752"/>
    </source>
</evidence>
<dbReference type="OrthoDB" id="10252718at2759"/>
<dbReference type="KEGG" id="cne:CNJ00980"/>
<dbReference type="RefSeq" id="XP_567477.2">
    <property type="nucleotide sequence ID" value="XM_567477.2"/>
</dbReference>
<evidence type="ECO:0000313" key="9">
    <source>
        <dbReference type="Proteomes" id="UP000002149"/>
    </source>
</evidence>
<evidence type="ECO:0000256" key="3">
    <source>
        <dbReference type="ARBA" id="ARBA00022980"/>
    </source>
</evidence>
<dbReference type="AlphaFoldDB" id="Q5KAP4"/>
<accession>Q5KAP4</accession>
<evidence type="ECO:0000256" key="5">
    <source>
        <dbReference type="ARBA" id="ARBA00023274"/>
    </source>
</evidence>
<dbReference type="InterPro" id="IPR013870">
    <property type="entry name" value="Ribosomal_mL54"/>
</dbReference>
<keyword evidence="9" id="KW-1185">Reference proteome</keyword>
<proteinExistence type="inferred from homology"/>
<evidence type="ECO:0000256" key="4">
    <source>
        <dbReference type="ARBA" id="ARBA00023128"/>
    </source>
</evidence>
<keyword evidence="2" id="KW-0809">Transit peptide</keyword>
<reference evidence="8 9" key="1">
    <citation type="journal article" date="2005" name="Science">
        <title>The genome of the basidiomycetous yeast and human pathogen Cryptococcus neoformans.</title>
        <authorList>
            <person name="Loftus B.J."/>
            <person name="Fung E."/>
            <person name="Roncaglia P."/>
            <person name="Rowley D."/>
            <person name="Amedeo P."/>
            <person name="Bruno D."/>
            <person name="Vamathevan J."/>
            <person name="Miranda M."/>
            <person name="Anderson I.J."/>
            <person name="Fraser J.A."/>
            <person name="Allen J.E."/>
            <person name="Bosdet I.E."/>
            <person name="Brent M.R."/>
            <person name="Chiu R."/>
            <person name="Doering T.L."/>
            <person name="Donlin M.J."/>
            <person name="D'Souza C.A."/>
            <person name="Fox D.S."/>
            <person name="Grinberg V."/>
            <person name="Fu J."/>
            <person name="Fukushima M."/>
            <person name="Haas B.J."/>
            <person name="Huang J.C."/>
            <person name="Janbon G."/>
            <person name="Jones S.J."/>
            <person name="Koo H.L."/>
            <person name="Krzywinski M.I."/>
            <person name="Kwon-Chung J.K."/>
            <person name="Lengeler K.B."/>
            <person name="Maiti R."/>
            <person name="Marra M.A."/>
            <person name="Marra R.E."/>
            <person name="Mathewson C.A."/>
            <person name="Mitchell T.G."/>
            <person name="Pertea M."/>
            <person name="Riggs F.R."/>
            <person name="Salzberg S.L."/>
            <person name="Schein J.E."/>
            <person name="Shvartsbeyn A."/>
            <person name="Shin H."/>
            <person name="Shumway M."/>
            <person name="Specht C.A."/>
            <person name="Suh B.B."/>
            <person name="Tenney A."/>
            <person name="Utterback T.R."/>
            <person name="Wickes B.L."/>
            <person name="Wortman J.R."/>
            <person name="Wye N.H."/>
            <person name="Kronstad J.W."/>
            <person name="Lodge J.K."/>
            <person name="Heitman J."/>
            <person name="Davis R.W."/>
            <person name="Fraser C.M."/>
            <person name="Hyman R.W."/>
        </authorList>
    </citation>
    <scope>NUCLEOTIDE SEQUENCE [LARGE SCALE GENOMIC DNA]</scope>
    <source>
        <strain evidence="9">JEC21 / ATCC MYA-565</strain>
    </source>
</reference>
<dbReference type="GO" id="GO:0005762">
    <property type="term" value="C:mitochondrial large ribosomal subunit"/>
    <property type="evidence" value="ECO:0000318"/>
    <property type="project" value="GO_Central"/>
</dbReference>
<keyword evidence="4" id="KW-0496">Mitochondrion</keyword>
<evidence type="ECO:0000256" key="2">
    <source>
        <dbReference type="ARBA" id="ARBA00022946"/>
    </source>
</evidence>
<dbReference type="FunCoup" id="Q5KAP4">
    <property type="interactions" value="26"/>
</dbReference>
<evidence type="ECO:0000256" key="7">
    <source>
        <dbReference type="ARBA" id="ARBA00035179"/>
    </source>
</evidence>
<dbReference type="InParanoid" id="Q5KAP4"/>
<dbReference type="eggNOG" id="KOG3435">
    <property type="taxonomic scope" value="Eukaryota"/>
</dbReference>
<dbReference type="PaxDb" id="214684-Q5KAP4"/>
<dbReference type="GO" id="GO:0003735">
    <property type="term" value="F:structural constituent of ribosome"/>
    <property type="evidence" value="ECO:0000318"/>
    <property type="project" value="GO_Central"/>
</dbReference>
<name>Q5KAP4_CRYD1</name>
<comment type="similarity">
    <text evidence="6">Belongs to the mitochondrion-specific ribosomal protein mL54 family.</text>
</comment>
<dbReference type="STRING" id="214684.Q5KAP4"/>
<comment type="subcellular location">
    <subcellularLocation>
        <location evidence="1">Mitochondrion</location>
    </subcellularLocation>
</comment>
<evidence type="ECO:0000256" key="1">
    <source>
        <dbReference type="ARBA" id="ARBA00004173"/>
    </source>
</evidence>
<gene>
    <name evidence="8" type="ordered locus">CNJ00980</name>
</gene>